<dbReference type="InterPro" id="IPR027031">
    <property type="entry name" value="Gly-tRNA_synthase/POLG2"/>
</dbReference>
<keyword evidence="3 8" id="KW-0436">Ligase</keyword>
<dbReference type="Gene3D" id="3.40.50.800">
    <property type="entry name" value="Anticodon-binding domain"/>
    <property type="match status" value="1"/>
</dbReference>
<gene>
    <name evidence="8" type="primary">glyQS</name>
    <name evidence="10" type="ORF">V1I91_05415</name>
</gene>
<keyword evidence="11" id="KW-1185">Reference proteome</keyword>
<dbReference type="Pfam" id="PF00587">
    <property type="entry name" value="tRNA-synt_2b"/>
    <property type="match status" value="1"/>
</dbReference>
<proteinExistence type="inferred from homology"/>
<dbReference type="PROSITE" id="PS50862">
    <property type="entry name" value="AA_TRNA_LIGASE_II"/>
    <property type="match status" value="1"/>
</dbReference>
<accession>A0ABU7IRJ2</accession>
<name>A0ABU7IRJ2_9FLAO</name>
<dbReference type="InterPro" id="IPR022961">
    <property type="entry name" value="Gly_tRNA_ligase_bac"/>
</dbReference>
<evidence type="ECO:0000256" key="8">
    <source>
        <dbReference type="HAMAP-Rule" id="MF_00253"/>
    </source>
</evidence>
<dbReference type="InterPro" id="IPR036621">
    <property type="entry name" value="Anticodon-bd_dom_sf"/>
</dbReference>
<dbReference type="InterPro" id="IPR002314">
    <property type="entry name" value="aa-tRNA-synt_IIb"/>
</dbReference>
<feature type="binding site" evidence="8">
    <location>
        <position position="218"/>
    </location>
    <ligand>
        <name>substrate</name>
    </ligand>
</feature>
<dbReference type="RefSeq" id="WP_272650316.1">
    <property type="nucleotide sequence ID" value="NZ_JAZDDG010000002.1"/>
</dbReference>
<comment type="subcellular location">
    <subcellularLocation>
        <location evidence="8">Cytoplasm</location>
    </subcellularLocation>
</comment>
<feature type="binding site" evidence="8">
    <location>
        <begin position="376"/>
        <end position="379"/>
    </location>
    <ligand>
        <name>ATP</name>
        <dbReference type="ChEBI" id="CHEBI:30616"/>
    </ligand>
</feature>
<keyword evidence="7 8" id="KW-0030">Aminoacyl-tRNA synthetase</keyword>
<dbReference type="Gene3D" id="3.30.930.10">
    <property type="entry name" value="Bira Bifunctional Protein, Domain 2"/>
    <property type="match status" value="1"/>
</dbReference>
<comment type="similarity">
    <text evidence="1 8">Belongs to the class-II aminoacyl-tRNA synthetase family.</text>
</comment>
<reference evidence="10 11" key="1">
    <citation type="submission" date="2024-01" db="EMBL/GenBank/DDBJ databases">
        <title>Maribacter spp. originated from different algae showed divergent polysaccharides utilization ability.</title>
        <authorList>
            <person name="Wang H."/>
            <person name="Wu Y."/>
        </authorList>
    </citation>
    <scope>NUCLEOTIDE SEQUENCE [LARGE SCALE GENOMIC DNA]</scope>
    <source>
        <strain evidence="10 11">PR1</strain>
    </source>
</reference>
<evidence type="ECO:0000256" key="7">
    <source>
        <dbReference type="ARBA" id="ARBA00023146"/>
    </source>
</evidence>
<dbReference type="NCBIfam" id="NF003211">
    <property type="entry name" value="PRK04173.1"/>
    <property type="match status" value="1"/>
</dbReference>
<evidence type="ECO:0000313" key="11">
    <source>
        <dbReference type="Proteomes" id="UP001356308"/>
    </source>
</evidence>
<feature type="binding site" evidence="8">
    <location>
        <begin position="332"/>
        <end position="333"/>
    </location>
    <ligand>
        <name>ATP</name>
        <dbReference type="ChEBI" id="CHEBI:30616"/>
    </ligand>
</feature>
<evidence type="ECO:0000256" key="3">
    <source>
        <dbReference type="ARBA" id="ARBA00022598"/>
    </source>
</evidence>
<dbReference type="InterPro" id="IPR033731">
    <property type="entry name" value="GlyRS-like_core"/>
</dbReference>
<dbReference type="Proteomes" id="UP001356308">
    <property type="component" value="Unassembled WGS sequence"/>
</dbReference>
<dbReference type="HAMAP" id="MF_00253_B">
    <property type="entry name" value="Gly_tRNA_synth_B"/>
    <property type="match status" value="1"/>
</dbReference>
<dbReference type="InterPro" id="IPR045864">
    <property type="entry name" value="aa-tRNA-synth_II/BPL/LPL"/>
</dbReference>
<feature type="binding site" evidence="8">
    <location>
        <begin position="265"/>
        <end position="269"/>
    </location>
    <ligand>
        <name>substrate</name>
    </ligand>
</feature>
<dbReference type="CDD" id="cd00774">
    <property type="entry name" value="GlyRS-like_core"/>
    <property type="match status" value="1"/>
</dbReference>
<dbReference type="CDD" id="cd00858">
    <property type="entry name" value="GlyRS_anticodon"/>
    <property type="match status" value="1"/>
</dbReference>
<dbReference type="GO" id="GO:0004820">
    <property type="term" value="F:glycine-tRNA ligase activity"/>
    <property type="evidence" value="ECO:0007669"/>
    <property type="project" value="UniProtKB-EC"/>
</dbReference>
<comment type="subunit">
    <text evidence="8">Homodimer.</text>
</comment>
<evidence type="ECO:0000256" key="6">
    <source>
        <dbReference type="ARBA" id="ARBA00022917"/>
    </source>
</evidence>
<dbReference type="Pfam" id="PF03129">
    <property type="entry name" value="HGTP_anticodon"/>
    <property type="match status" value="1"/>
</dbReference>
<feature type="domain" description="Aminoacyl-transfer RNA synthetases class-II family profile" evidence="9">
    <location>
        <begin position="135"/>
        <end position="418"/>
    </location>
</feature>
<dbReference type="SUPFAM" id="SSF55681">
    <property type="entry name" value="Class II aaRS and biotin synthetases"/>
    <property type="match status" value="1"/>
</dbReference>
<dbReference type="InterPro" id="IPR006195">
    <property type="entry name" value="aa-tRNA-synth_II"/>
</dbReference>
<dbReference type="NCBIfam" id="TIGR00389">
    <property type="entry name" value="glyS_dimeric"/>
    <property type="match status" value="1"/>
</dbReference>
<dbReference type="EMBL" id="JAZDDG010000002">
    <property type="protein sequence ID" value="MEE1975495.1"/>
    <property type="molecule type" value="Genomic_DNA"/>
</dbReference>
<sequence>MANQEDNFKKVISHAKEYGYVFQSSEIYDGLSAVYDYGQNGAELKKNIREYWWKAMVQLNDNIVGIDASIFMHPTTWKASGHIDAFNDPLIDNKDSKKRYRADVLIEDYVGKIDAKIEKEVKKAEKRFGDNFNKKKFLETNGRVVEYTEKGKSILSRMAKSLEKEDLADVKALIEELDIACPMSGSKNWTDVKQFNLMFGTKLGASVDSAMDLYLRPETAQGIFVNFLNVQKSGRMKIPFGIAQTGKAFRNEIVARQFIFRMREFEQMEMQFFIQPGTQQEWYEHWKENRMKWHLSLGMGEDNYRFHDHEKLAHYADAAADIEFRFPFGFKELEGIHSRTDFDLGSHEKFSGKKLQYFDHETNKNYVPYVLETSIGLDRMFLAVFSNSLQEEELENGTSRTVLKLPAVLAPTKAAILPLVKKDGLPEIAQEIIEDLKWDFNVTYDEKDAVGRRYRRQDANGTPFCITVDHQTKEDQTVTIRHRDSMEQERVPISELKSIIHQAVDMRYWLKKMENLQPIG</sequence>
<keyword evidence="5 8" id="KW-0067">ATP-binding</keyword>
<dbReference type="Gene3D" id="3.30.40.230">
    <property type="match status" value="1"/>
</dbReference>
<keyword evidence="6 8" id="KW-0648">Protein biosynthesis</keyword>
<dbReference type="InterPro" id="IPR002315">
    <property type="entry name" value="tRNA-synt_gly"/>
</dbReference>
<feature type="binding site" evidence="8">
    <location>
        <begin position="372"/>
        <end position="376"/>
    </location>
    <ligand>
        <name>substrate</name>
    </ligand>
</feature>
<dbReference type="PANTHER" id="PTHR10745">
    <property type="entry name" value="GLYCYL-TRNA SYNTHETASE/DNA POLYMERASE SUBUNIT GAMMA-2"/>
    <property type="match status" value="1"/>
</dbReference>
<evidence type="ECO:0000256" key="1">
    <source>
        <dbReference type="ARBA" id="ARBA00008226"/>
    </source>
</evidence>
<evidence type="ECO:0000256" key="5">
    <source>
        <dbReference type="ARBA" id="ARBA00022840"/>
    </source>
</evidence>
<comment type="function">
    <text evidence="8">Catalyzes the attachment of glycine to tRNA(Gly).</text>
</comment>
<dbReference type="SUPFAM" id="SSF52954">
    <property type="entry name" value="Class II aaRS ABD-related"/>
    <property type="match status" value="1"/>
</dbReference>
<protein>
    <recommendedName>
        <fullName evidence="8">Glycine--tRNA ligase</fullName>
        <ecNumber evidence="8">6.1.1.14</ecNumber>
    </recommendedName>
    <alternativeName>
        <fullName evidence="8">Glycyl-tRNA synthetase</fullName>
        <shortName evidence="8">GlyRS</shortName>
    </alternativeName>
</protein>
<comment type="catalytic activity">
    <reaction evidence="8">
        <text>tRNA(Gly) + glycine + ATP = glycyl-tRNA(Gly) + AMP + diphosphate</text>
        <dbReference type="Rhea" id="RHEA:16013"/>
        <dbReference type="Rhea" id="RHEA-COMP:9664"/>
        <dbReference type="Rhea" id="RHEA-COMP:9683"/>
        <dbReference type="ChEBI" id="CHEBI:30616"/>
        <dbReference type="ChEBI" id="CHEBI:33019"/>
        <dbReference type="ChEBI" id="CHEBI:57305"/>
        <dbReference type="ChEBI" id="CHEBI:78442"/>
        <dbReference type="ChEBI" id="CHEBI:78522"/>
        <dbReference type="ChEBI" id="CHEBI:456215"/>
        <dbReference type="EC" id="6.1.1.14"/>
    </reaction>
</comment>
<evidence type="ECO:0000259" key="9">
    <source>
        <dbReference type="PROSITE" id="PS50862"/>
    </source>
</evidence>
<dbReference type="PRINTS" id="PR01043">
    <property type="entry name" value="TRNASYNTHGLY"/>
</dbReference>
<dbReference type="EC" id="6.1.1.14" evidence="8"/>
<evidence type="ECO:0000256" key="4">
    <source>
        <dbReference type="ARBA" id="ARBA00022741"/>
    </source>
</evidence>
<evidence type="ECO:0000313" key="10">
    <source>
        <dbReference type="EMBL" id="MEE1975495.1"/>
    </source>
</evidence>
<evidence type="ECO:0000256" key="2">
    <source>
        <dbReference type="ARBA" id="ARBA00022490"/>
    </source>
</evidence>
<dbReference type="PANTHER" id="PTHR10745:SF8">
    <property type="entry name" value="DNA POLYMERASE SUBUNIT GAMMA-2, MITOCHONDRIAL"/>
    <property type="match status" value="1"/>
</dbReference>
<keyword evidence="2 8" id="KW-0963">Cytoplasm</keyword>
<feature type="binding site" evidence="8">
    <location>
        <begin position="250"/>
        <end position="252"/>
    </location>
    <ligand>
        <name>ATP</name>
        <dbReference type="ChEBI" id="CHEBI:30616"/>
    </ligand>
</feature>
<keyword evidence="4 8" id="KW-0547">Nucleotide-binding</keyword>
<feature type="binding site" evidence="8">
    <location>
        <begin position="260"/>
        <end position="265"/>
    </location>
    <ligand>
        <name>ATP</name>
        <dbReference type="ChEBI" id="CHEBI:30616"/>
    </ligand>
</feature>
<feature type="binding site" evidence="8">
    <location>
        <position position="101"/>
    </location>
    <ligand>
        <name>substrate</name>
    </ligand>
</feature>
<comment type="caution">
    <text evidence="10">The sequence shown here is derived from an EMBL/GenBank/DDBJ whole genome shotgun (WGS) entry which is preliminary data.</text>
</comment>
<organism evidence="10 11">
    <name type="scientific">Maribacter cobaltidurans</name>
    <dbReference type="NCBI Taxonomy" id="1178778"/>
    <lineage>
        <taxon>Bacteria</taxon>
        <taxon>Pseudomonadati</taxon>
        <taxon>Bacteroidota</taxon>
        <taxon>Flavobacteriia</taxon>
        <taxon>Flavobacteriales</taxon>
        <taxon>Flavobacteriaceae</taxon>
        <taxon>Maribacter</taxon>
    </lineage>
</organism>
<dbReference type="InterPro" id="IPR004154">
    <property type="entry name" value="Anticodon-bd"/>
</dbReference>